<accession>M7NTV2</accession>
<comment type="caution">
    <text evidence="2">The sequence shown here is derived from an EMBL/GenBank/DDBJ whole genome shotgun (WGS) entry which is preliminary data.</text>
</comment>
<keyword evidence="3" id="KW-1185">Reference proteome</keyword>
<reference evidence="2 3" key="1">
    <citation type="journal article" date="2013" name="Genome Announc.">
        <title>Draft Genome Sequence of Cesiribacter andamanensis Strain AMV16T, Isolated from a Soil Sample from a Mud Volcano in the Andaman Islands, India.</title>
        <authorList>
            <person name="Shivaji S."/>
            <person name="Ara S."/>
            <person name="Begum Z."/>
            <person name="Srinivas T.N."/>
            <person name="Singh A."/>
            <person name="Kumar Pinnaka A."/>
        </authorList>
    </citation>
    <scope>NUCLEOTIDE SEQUENCE [LARGE SCALE GENOMIC DNA]</scope>
    <source>
        <strain evidence="2 3">AMV16</strain>
    </source>
</reference>
<name>M7NTV2_9BACT</name>
<dbReference type="Proteomes" id="UP000011910">
    <property type="component" value="Unassembled WGS sequence"/>
</dbReference>
<keyword evidence="1" id="KW-0175">Coiled coil</keyword>
<organism evidence="2 3">
    <name type="scientific">Cesiribacter andamanensis AMV16</name>
    <dbReference type="NCBI Taxonomy" id="1279009"/>
    <lineage>
        <taxon>Bacteria</taxon>
        <taxon>Pseudomonadati</taxon>
        <taxon>Bacteroidota</taxon>
        <taxon>Cytophagia</taxon>
        <taxon>Cytophagales</taxon>
        <taxon>Cesiribacteraceae</taxon>
        <taxon>Cesiribacter</taxon>
    </lineage>
</organism>
<gene>
    <name evidence="2" type="ORF">ADICEAN_02973</name>
</gene>
<evidence type="ECO:0000256" key="1">
    <source>
        <dbReference type="SAM" id="Coils"/>
    </source>
</evidence>
<dbReference type="RefSeq" id="WP_009196360.1">
    <property type="nucleotide sequence ID" value="NZ_AODQ01000083.1"/>
</dbReference>
<sequence length="63" mass="7561">MPLLSAPLFQQAFGLEDVSPSSQQRYEAKLQDYQAREWQLMQQKERLEARQQRISQLKGRYNF</sequence>
<protein>
    <submittedName>
        <fullName evidence="2">Uncharacterized protein</fullName>
    </submittedName>
</protein>
<evidence type="ECO:0000313" key="3">
    <source>
        <dbReference type="Proteomes" id="UP000011910"/>
    </source>
</evidence>
<dbReference type="AlphaFoldDB" id="M7NTV2"/>
<evidence type="ECO:0000313" key="2">
    <source>
        <dbReference type="EMBL" id="EMR01904.1"/>
    </source>
</evidence>
<feature type="coiled-coil region" evidence="1">
    <location>
        <begin position="30"/>
        <end position="60"/>
    </location>
</feature>
<proteinExistence type="predicted"/>
<dbReference type="EMBL" id="AODQ01000083">
    <property type="protein sequence ID" value="EMR01904.1"/>
    <property type="molecule type" value="Genomic_DNA"/>
</dbReference>